<feature type="compositionally biased region" description="Low complexity" evidence="2">
    <location>
        <begin position="600"/>
        <end position="613"/>
    </location>
</feature>
<feature type="compositionally biased region" description="Acidic residues" evidence="2">
    <location>
        <begin position="698"/>
        <end position="711"/>
    </location>
</feature>
<keyword evidence="1" id="KW-0175">Coiled coil</keyword>
<proteinExistence type="predicted"/>
<feature type="compositionally biased region" description="Basic and acidic residues" evidence="2">
    <location>
        <begin position="520"/>
        <end position="536"/>
    </location>
</feature>
<feature type="compositionally biased region" description="Polar residues" evidence="2">
    <location>
        <begin position="997"/>
        <end position="1007"/>
    </location>
</feature>
<feature type="region of interest" description="Disordered" evidence="2">
    <location>
        <begin position="44"/>
        <end position="291"/>
    </location>
</feature>
<feature type="compositionally biased region" description="Acidic residues" evidence="2">
    <location>
        <begin position="589"/>
        <end position="599"/>
    </location>
</feature>
<dbReference type="InterPro" id="IPR000048">
    <property type="entry name" value="IQ_motif_EF-hand-BS"/>
</dbReference>
<sequence length="1366" mass="143673">MTIMETSEEAGPVHGPMLQSLLEQDAAFMEMTNEAATAIQAAVRGHRCRQHLKADEAAASSREPAAEAGGQQGPEDGEGEEEEDYDDDDVYEDDDFASDEDEFDKFGEGSGALKARRPPSAGRPASGGRPRSAKRPQSAKGRPSSGGRQRPASARPAVTNATQAPSGGDSAKRPSSAHLPDGRQPPPPPPEAAAAQPSEEPSRGQPADAEAAAAAGEVDRQASGPGRPRRTTSGAGQAEAAVGGVARRPASAHAAPSAPPKAPVAAETAGARPKSAHAAQGRQDSNTVTAEMADEMQWALAAAKEVAQQAKQNAWSSAGAVLQQAKAHAWHETQQALAGAKHAVASAVLAGRGALADAKAQAAAQLKGSDLAASRAGLEAIPELQEEDLSQLDSLVNWEQLDGAALPSLEEEVDGLGAEEELNLGGAGDVVEKVQHALAAAQAKVEEVKHSTELGLAQALEVVQRFMSESKGLLAGIAQARCNALQAEATKSIHRVEELVRAAALTPAGAQLEEGAAEPPGREQEEAEQGERHAEVEADSDALASPAAQRSEAEAERDIPATSGEAGSSGLEARAVVQSEDGPQADPDVAAEEEEEDGTVDVQGDPGMETAAGKEAEDADADVAVAEAGRAAETEAAAEIDSQLRADTEAAVLTREPSDEDAAGVAIEQGDDPDGQAAHGEEGDGEEGEDVMQGSPYDVEEEQTEQAELEAESERLQAMGLEEEEEGDAMGEEGFVEQEEADGKVEAGTSGLLAERAQGDEVAAAEEACDDVGQSLDLGESMQSMSASFGALRLGETSVDDSMDEIERKLMNIEASMKEHIGDALSAGVAADDAGRAGDARAKGDAEEGEGGERGENAATSTAGEAEHVTQEGPDEERRGDTGERMGEPGEEGQQPGGERGDGDEARGRESSAEPLQEEGPEETAGAARSTAGREGDAAEGLAGSEGGSKEEEQEEQEAQGSRNKDGHGARDAGSSSSSSSEDSSEEDEEEAARGGTRQQSRPQSSADAGGAEDTAQSKQSQEPLAGRSRPESELESDSEEESEEEAPKVAQRTFRRPTREGPAVPSSTSTVERRRRDLEDKIAQCVGTGGALAALKACLAQARKVGLDRENEYVRAARGLVKLREMSASIRQVGSQQRVLELAAMAQGCKDLAPAGSLSATAKAKLKVAEAAVRKLKLVRLVDKVVTSSNAGKIERVLEKVRGKVPTVHEARLQNVLANLQQEEQMTTWLKEKNAEARRVQKAKAQAERDYATHLDQVWDAAAEARAGSLHKWKKEKDAEARKERVKKKKHEERVDEAVLRQQQLQRINEAEYKQWCMAKAAQAEVTKYQKREEATRLAREKRASSVNRRLEAQHNMVKEKAWQA</sequence>
<feature type="compositionally biased region" description="Acidic residues" evidence="2">
    <location>
        <begin position="75"/>
        <end position="103"/>
    </location>
</feature>
<feature type="compositionally biased region" description="Acidic residues" evidence="2">
    <location>
        <begin position="721"/>
        <end position="730"/>
    </location>
</feature>
<feature type="compositionally biased region" description="Basic and acidic residues" evidence="2">
    <location>
        <begin position="833"/>
        <end position="856"/>
    </location>
</feature>
<keyword evidence="4" id="KW-1185">Reference proteome</keyword>
<feature type="region of interest" description="Disordered" evidence="2">
    <location>
        <begin position="1338"/>
        <end position="1366"/>
    </location>
</feature>
<feature type="coiled-coil region" evidence="1">
    <location>
        <begin position="1231"/>
        <end position="1309"/>
    </location>
</feature>
<feature type="compositionally biased region" description="Acidic residues" evidence="2">
    <location>
        <begin position="1034"/>
        <end position="1045"/>
    </location>
</feature>
<evidence type="ECO:0000256" key="2">
    <source>
        <dbReference type="SAM" id="MobiDB-lite"/>
    </source>
</evidence>
<comment type="caution">
    <text evidence="3">The sequence shown here is derived from an EMBL/GenBank/DDBJ whole genome shotgun (WGS) entry which is preliminary data.</text>
</comment>
<name>A0AAE0BXT8_9CHLO</name>
<protein>
    <submittedName>
        <fullName evidence="3">Uncharacterized protein</fullName>
    </submittedName>
</protein>
<dbReference type="EMBL" id="LGRX02031464">
    <property type="protein sequence ID" value="KAK3244757.1"/>
    <property type="molecule type" value="Genomic_DNA"/>
</dbReference>
<feature type="compositionally biased region" description="Basic and acidic residues" evidence="2">
    <location>
        <begin position="899"/>
        <end position="912"/>
    </location>
</feature>
<accession>A0AAE0BXT8</accession>
<feature type="compositionally biased region" description="Low complexity" evidence="2">
    <location>
        <begin position="57"/>
        <end position="69"/>
    </location>
</feature>
<feature type="compositionally biased region" description="Basic and acidic residues" evidence="2">
    <location>
        <begin position="865"/>
        <end position="888"/>
    </location>
</feature>
<dbReference type="SMART" id="SM00015">
    <property type="entry name" value="IQ"/>
    <property type="match status" value="1"/>
</dbReference>
<dbReference type="Proteomes" id="UP001190700">
    <property type="component" value="Unassembled WGS sequence"/>
</dbReference>
<dbReference type="Pfam" id="PF00612">
    <property type="entry name" value="IQ"/>
    <property type="match status" value="1"/>
</dbReference>
<evidence type="ECO:0000256" key="1">
    <source>
        <dbReference type="SAM" id="Coils"/>
    </source>
</evidence>
<feature type="region of interest" description="Disordered" evidence="2">
    <location>
        <begin position="828"/>
        <end position="1075"/>
    </location>
</feature>
<feature type="compositionally biased region" description="Low complexity" evidence="2">
    <location>
        <begin position="233"/>
        <end position="256"/>
    </location>
</feature>
<gene>
    <name evidence="3" type="ORF">CYMTET_45645</name>
</gene>
<feature type="compositionally biased region" description="Low complexity" evidence="2">
    <location>
        <begin position="192"/>
        <end position="216"/>
    </location>
</feature>
<reference evidence="3 4" key="1">
    <citation type="journal article" date="2015" name="Genome Biol. Evol.">
        <title>Comparative Genomics of a Bacterivorous Green Alga Reveals Evolutionary Causalities and Consequences of Phago-Mixotrophic Mode of Nutrition.</title>
        <authorList>
            <person name="Burns J.A."/>
            <person name="Paasch A."/>
            <person name="Narechania A."/>
            <person name="Kim E."/>
        </authorList>
    </citation>
    <scope>NUCLEOTIDE SEQUENCE [LARGE SCALE GENOMIC DNA]</scope>
    <source>
        <strain evidence="3 4">PLY_AMNH</strain>
    </source>
</reference>
<feature type="region of interest" description="Disordered" evidence="2">
    <location>
        <begin position="508"/>
        <end position="730"/>
    </location>
</feature>
<dbReference type="PROSITE" id="PS50096">
    <property type="entry name" value="IQ"/>
    <property type="match status" value="1"/>
</dbReference>
<organism evidence="3 4">
    <name type="scientific">Cymbomonas tetramitiformis</name>
    <dbReference type="NCBI Taxonomy" id="36881"/>
    <lineage>
        <taxon>Eukaryota</taxon>
        <taxon>Viridiplantae</taxon>
        <taxon>Chlorophyta</taxon>
        <taxon>Pyramimonadophyceae</taxon>
        <taxon>Pyramimonadales</taxon>
        <taxon>Pyramimonadaceae</taxon>
        <taxon>Cymbomonas</taxon>
    </lineage>
</organism>
<evidence type="ECO:0000313" key="3">
    <source>
        <dbReference type="EMBL" id="KAK3244757.1"/>
    </source>
</evidence>
<feature type="compositionally biased region" description="Low complexity" evidence="2">
    <location>
        <begin position="622"/>
        <end position="639"/>
    </location>
</feature>
<evidence type="ECO:0000313" key="4">
    <source>
        <dbReference type="Proteomes" id="UP001190700"/>
    </source>
</evidence>